<reference evidence="10" key="1">
    <citation type="journal article" date="2018" name="Front. Microbiol.">
        <title>Genome-Based Analysis Reveals the Taxonomy and Diversity of the Family Idiomarinaceae.</title>
        <authorList>
            <person name="Liu Y."/>
            <person name="Lai Q."/>
            <person name="Shao Z."/>
        </authorList>
    </citation>
    <scope>NUCLEOTIDE SEQUENCE [LARGE SCALE GENOMIC DNA]</scope>
    <source>
        <strain evidence="10">SN-14</strain>
    </source>
</reference>
<feature type="domain" description="Type II secretion system protein GspF" evidence="8">
    <location>
        <begin position="220"/>
        <end position="340"/>
    </location>
</feature>
<dbReference type="InterPro" id="IPR042094">
    <property type="entry name" value="T2SS_GspF_sf"/>
</dbReference>
<dbReference type="Proteomes" id="UP000286680">
    <property type="component" value="Unassembled WGS sequence"/>
</dbReference>
<feature type="transmembrane region" description="Helical" evidence="7">
    <location>
        <begin position="118"/>
        <end position="141"/>
    </location>
</feature>
<name>A0AA94EH00_9GAMM</name>
<evidence type="ECO:0000256" key="2">
    <source>
        <dbReference type="ARBA" id="ARBA00005745"/>
    </source>
</evidence>
<gene>
    <name evidence="9" type="ORF">CWE23_04785</name>
</gene>
<dbReference type="Gene3D" id="1.20.81.30">
    <property type="entry name" value="Type II secretion system (T2SS), domain F"/>
    <property type="match status" value="2"/>
</dbReference>
<feature type="domain" description="Type II secretion system protein GspF" evidence="8">
    <location>
        <begin position="20"/>
        <end position="142"/>
    </location>
</feature>
<dbReference type="InterPro" id="IPR003004">
    <property type="entry name" value="GspF/PilC"/>
</dbReference>
<keyword evidence="10" id="KW-1185">Reference proteome</keyword>
<organism evidence="9 10">
    <name type="scientific">Idiomarina aquatica</name>
    <dbReference type="NCBI Taxonomy" id="1327752"/>
    <lineage>
        <taxon>Bacteria</taxon>
        <taxon>Pseudomonadati</taxon>
        <taxon>Pseudomonadota</taxon>
        <taxon>Gammaproteobacteria</taxon>
        <taxon>Alteromonadales</taxon>
        <taxon>Idiomarinaceae</taxon>
        <taxon>Idiomarina</taxon>
    </lineage>
</organism>
<evidence type="ECO:0000256" key="7">
    <source>
        <dbReference type="SAM" id="Phobius"/>
    </source>
</evidence>
<comment type="subcellular location">
    <subcellularLocation>
        <location evidence="1">Cell membrane</location>
        <topology evidence="1">Multi-pass membrane protein</topology>
    </subcellularLocation>
</comment>
<keyword evidence="4 7" id="KW-0812">Transmembrane</keyword>
<comment type="caution">
    <text evidence="9">The sequence shown here is derived from an EMBL/GenBank/DDBJ whole genome shotgun (WGS) entry which is preliminary data.</text>
</comment>
<evidence type="ECO:0000256" key="1">
    <source>
        <dbReference type="ARBA" id="ARBA00004651"/>
    </source>
</evidence>
<proteinExistence type="inferred from homology"/>
<keyword evidence="6 7" id="KW-0472">Membrane</keyword>
<dbReference type="AlphaFoldDB" id="A0AA94EH00"/>
<comment type="similarity">
    <text evidence="2">Belongs to the GSP F family.</text>
</comment>
<dbReference type="RefSeq" id="WP_105305617.1">
    <property type="nucleotide sequence ID" value="NZ_PIPS01000001.1"/>
</dbReference>
<dbReference type="Pfam" id="PF00482">
    <property type="entry name" value="T2SSF"/>
    <property type="match status" value="2"/>
</dbReference>
<protein>
    <recommendedName>
        <fullName evidence="8">Type II secretion system protein GspF domain-containing protein</fullName>
    </recommendedName>
</protein>
<dbReference type="EMBL" id="PIPS01000001">
    <property type="protein sequence ID" value="RUO45326.1"/>
    <property type="molecule type" value="Genomic_DNA"/>
</dbReference>
<sequence>MSASERDFTPSQQQQLIAAFEQLALLIDSGLPLRAALFVVHSQLSSATIQQCFATFIATVDDGLPLHKAANHLPRRLPAAMFGYLQLAEQSGQFATVLQHMVQDYQQRQQQRRLLLQAIRYPAAIFAVAIVVTVVLLVWVLPQFTALFQTQQLPMLTQALLQLSALMQQHGLTMLAVSVSTVLLFSAIRRYHPQLWQRLLLRLPIVGPLLRLARTQQLFAQLSLLLRAGMAATAALQLVAASSPWFRTRADCGAIGSAIEQGKSWSIAIAEQRLDNTLINAYLKTGEQTGRIDDMMTRLAAELGRRFAHQCAQRLGLIQPLLMLSLGGIIGTLLLAMYLPIFNIGQQF</sequence>
<evidence type="ECO:0000256" key="5">
    <source>
        <dbReference type="ARBA" id="ARBA00022989"/>
    </source>
</evidence>
<feature type="transmembrane region" description="Helical" evidence="7">
    <location>
        <begin position="170"/>
        <end position="188"/>
    </location>
</feature>
<evidence type="ECO:0000259" key="8">
    <source>
        <dbReference type="Pfam" id="PF00482"/>
    </source>
</evidence>
<feature type="transmembrane region" description="Helical" evidence="7">
    <location>
        <begin position="321"/>
        <end position="341"/>
    </location>
</feature>
<evidence type="ECO:0000256" key="4">
    <source>
        <dbReference type="ARBA" id="ARBA00022692"/>
    </source>
</evidence>
<evidence type="ECO:0000256" key="6">
    <source>
        <dbReference type="ARBA" id="ARBA00023136"/>
    </source>
</evidence>
<evidence type="ECO:0000256" key="3">
    <source>
        <dbReference type="ARBA" id="ARBA00022475"/>
    </source>
</evidence>
<dbReference type="GO" id="GO:0005886">
    <property type="term" value="C:plasma membrane"/>
    <property type="evidence" value="ECO:0007669"/>
    <property type="project" value="UniProtKB-SubCell"/>
</dbReference>
<keyword evidence="5 7" id="KW-1133">Transmembrane helix</keyword>
<accession>A0AA94EH00</accession>
<evidence type="ECO:0000313" key="10">
    <source>
        <dbReference type="Proteomes" id="UP000286680"/>
    </source>
</evidence>
<keyword evidence="3" id="KW-1003">Cell membrane</keyword>
<dbReference type="InterPro" id="IPR018076">
    <property type="entry name" value="T2SS_GspF_dom"/>
</dbReference>
<dbReference type="PANTHER" id="PTHR30012">
    <property type="entry name" value="GENERAL SECRETION PATHWAY PROTEIN"/>
    <property type="match status" value="1"/>
</dbReference>
<dbReference type="PANTHER" id="PTHR30012:SF0">
    <property type="entry name" value="TYPE II SECRETION SYSTEM PROTEIN F-RELATED"/>
    <property type="match status" value="1"/>
</dbReference>
<dbReference type="PRINTS" id="PR00812">
    <property type="entry name" value="BCTERIALGSPF"/>
</dbReference>
<evidence type="ECO:0000313" key="9">
    <source>
        <dbReference type="EMBL" id="RUO45326.1"/>
    </source>
</evidence>